<reference evidence="1 2" key="1">
    <citation type="journal article" date="2019" name="G3 (Bethesda)">
        <title>Sequencing of a Wild Apple (Malus baccata) Genome Unravels the Differences Between Cultivated and Wild Apple Species Regarding Disease Resistance and Cold Tolerance.</title>
        <authorList>
            <person name="Chen X."/>
        </authorList>
    </citation>
    <scope>NUCLEOTIDE SEQUENCE [LARGE SCALE GENOMIC DNA]</scope>
    <source>
        <strain evidence="2">cv. Shandingzi</strain>
        <tissue evidence="1">Leaves</tissue>
    </source>
</reference>
<evidence type="ECO:0008006" key="3">
    <source>
        <dbReference type="Google" id="ProtNLM"/>
    </source>
</evidence>
<keyword evidence="2" id="KW-1185">Reference proteome</keyword>
<accession>A0A540K8T2</accession>
<comment type="caution">
    <text evidence="1">The sequence shown here is derived from an EMBL/GenBank/DDBJ whole genome shotgun (WGS) entry which is preliminary data.</text>
</comment>
<dbReference type="Proteomes" id="UP000315295">
    <property type="component" value="Unassembled WGS sequence"/>
</dbReference>
<evidence type="ECO:0000313" key="2">
    <source>
        <dbReference type="Proteomes" id="UP000315295"/>
    </source>
</evidence>
<evidence type="ECO:0000313" key="1">
    <source>
        <dbReference type="EMBL" id="TQD70637.1"/>
    </source>
</evidence>
<sequence length="73" mass="8400">MNGESVRIWHDRWIPSLPHGHRIPQGNMLVSRNLRVSSLICGPLRTWDIDFLKPFISDEECKAIINTSIGDQM</sequence>
<dbReference type="AlphaFoldDB" id="A0A540K8T2"/>
<gene>
    <name evidence="1" type="ORF">C1H46_043827</name>
</gene>
<organism evidence="1 2">
    <name type="scientific">Malus baccata</name>
    <name type="common">Siberian crab apple</name>
    <name type="synonym">Pyrus baccata</name>
    <dbReference type="NCBI Taxonomy" id="106549"/>
    <lineage>
        <taxon>Eukaryota</taxon>
        <taxon>Viridiplantae</taxon>
        <taxon>Streptophyta</taxon>
        <taxon>Embryophyta</taxon>
        <taxon>Tracheophyta</taxon>
        <taxon>Spermatophyta</taxon>
        <taxon>Magnoliopsida</taxon>
        <taxon>eudicotyledons</taxon>
        <taxon>Gunneridae</taxon>
        <taxon>Pentapetalae</taxon>
        <taxon>rosids</taxon>
        <taxon>fabids</taxon>
        <taxon>Rosales</taxon>
        <taxon>Rosaceae</taxon>
        <taxon>Amygdaloideae</taxon>
        <taxon>Maleae</taxon>
        <taxon>Malus</taxon>
    </lineage>
</organism>
<name>A0A540K8T2_MALBA</name>
<dbReference type="EMBL" id="VIEB01001721">
    <property type="protein sequence ID" value="TQD70637.1"/>
    <property type="molecule type" value="Genomic_DNA"/>
</dbReference>
<proteinExistence type="predicted"/>
<protein>
    <recommendedName>
        <fullName evidence="3">Reverse transcriptase zinc-binding domain-containing protein</fullName>
    </recommendedName>
</protein>